<proteinExistence type="predicted"/>
<dbReference type="EMBL" id="BGZK01000487">
    <property type="protein sequence ID" value="GBP46624.1"/>
    <property type="molecule type" value="Genomic_DNA"/>
</dbReference>
<accession>A0A4C1W915</accession>
<evidence type="ECO:0000313" key="1">
    <source>
        <dbReference type="EMBL" id="GBP46624.1"/>
    </source>
</evidence>
<keyword evidence="2" id="KW-1185">Reference proteome</keyword>
<gene>
    <name evidence="1" type="ORF">EVAR_95086_1</name>
</gene>
<name>A0A4C1W915_EUMVA</name>
<dbReference type="AlphaFoldDB" id="A0A4C1W915"/>
<protein>
    <submittedName>
        <fullName evidence="1">Uncharacterized protein</fullName>
    </submittedName>
</protein>
<organism evidence="1 2">
    <name type="scientific">Eumeta variegata</name>
    <name type="common">Bagworm moth</name>
    <name type="synonym">Eumeta japonica</name>
    <dbReference type="NCBI Taxonomy" id="151549"/>
    <lineage>
        <taxon>Eukaryota</taxon>
        <taxon>Metazoa</taxon>
        <taxon>Ecdysozoa</taxon>
        <taxon>Arthropoda</taxon>
        <taxon>Hexapoda</taxon>
        <taxon>Insecta</taxon>
        <taxon>Pterygota</taxon>
        <taxon>Neoptera</taxon>
        <taxon>Endopterygota</taxon>
        <taxon>Lepidoptera</taxon>
        <taxon>Glossata</taxon>
        <taxon>Ditrysia</taxon>
        <taxon>Tineoidea</taxon>
        <taxon>Psychidae</taxon>
        <taxon>Oiketicinae</taxon>
        <taxon>Eumeta</taxon>
    </lineage>
</organism>
<reference evidence="1 2" key="1">
    <citation type="journal article" date="2019" name="Commun. Biol.">
        <title>The bagworm genome reveals a unique fibroin gene that provides high tensile strength.</title>
        <authorList>
            <person name="Kono N."/>
            <person name="Nakamura H."/>
            <person name="Ohtoshi R."/>
            <person name="Tomita M."/>
            <person name="Numata K."/>
            <person name="Arakawa K."/>
        </authorList>
    </citation>
    <scope>NUCLEOTIDE SEQUENCE [LARGE SCALE GENOMIC DNA]</scope>
</reference>
<dbReference type="Proteomes" id="UP000299102">
    <property type="component" value="Unassembled WGS sequence"/>
</dbReference>
<comment type="caution">
    <text evidence="1">The sequence shown here is derived from an EMBL/GenBank/DDBJ whole genome shotgun (WGS) entry which is preliminary data.</text>
</comment>
<sequence length="109" mass="12696">MKIGLGSFHLPTGIVKEKKFEAKCNHALETSADSVWRQARHPRRTSYHARYDVRRGVQRGVRGRRRKFNCSATKEIYSLDETHCLCETRRLRWPSRAPPAPAPRRPARD</sequence>
<evidence type="ECO:0000313" key="2">
    <source>
        <dbReference type="Proteomes" id="UP000299102"/>
    </source>
</evidence>